<evidence type="ECO:0008006" key="5">
    <source>
        <dbReference type="Google" id="ProtNLM"/>
    </source>
</evidence>
<name>A0A8H7EZ22_AGABI</name>
<dbReference type="AlphaFoldDB" id="A0A8H7EZ22"/>
<evidence type="ECO:0000256" key="1">
    <source>
        <dbReference type="SAM" id="MobiDB-lite"/>
    </source>
</evidence>
<accession>A0A8H7EZ22</accession>
<gene>
    <name evidence="3" type="ORF">Agabi119p4_8516</name>
</gene>
<feature type="transmembrane region" description="Helical" evidence="2">
    <location>
        <begin position="461"/>
        <end position="480"/>
    </location>
</feature>
<feature type="transmembrane region" description="Helical" evidence="2">
    <location>
        <begin position="427"/>
        <end position="449"/>
    </location>
</feature>
<keyword evidence="2" id="KW-1133">Transmembrane helix</keyword>
<reference evidence="3 4" key="1">
    <citation type="journal article" name="Sci. Rep.">
        <title>Telomere-to-telomere assembled and centromere annotated genomes of the two main subspecies of the button mushroom Agaricus bisporus reveal especially polymorphic chromosome ends.</title>
        <authorList>
            <person name="Sonnenberg A.S.M."/>
            <person name="Sedaghat-Telgerd N."/>
            <person name="Lavrijssen B."/>
            <person name="Ohm R.A."/>
            <person name="Hendrickx P.M."/>
            <person name="Scholtmeijer K."/>
            <person name="Baars J.J.P."/>
            <person name="van Peer A."/>
        </authorList>
    </citation>
    <scope>NUCLEOTIDE SEQUENCE [LARGE SCALE GENOMIC DNA]</scope>
    <source>
        <strain evidence="3 4">H119_p4</strain>
    </source>
</reference>
<evidence type="ECO:0000313" key="4">
    <source>
        <dbReference type="Proteomes" id="UP000629468"/>
    </source>
</evidence>
<feature type="transmembrane region" description="Helical" evidence="2">
    <location>
        <begin position="376"/>
        <end position="395"/>
    </location>
</feature>
<dbReference type="EMBL" id="JABXXO010000011">
    <property type="protein sequence ID" value="KAF7763979.1"/>
    <property type="molecule type" value="Genomic_DNA"/>
</dbReference>
<dbReference type="Proteomes" id="UP000629468">
    <property type="component" value="Unassembled WGS sequence"/>
</dbReference>
<evidence type="ECO:0000313" key="3">
    <source>
        <dbReference type="EMBL" id="KAF7763979.1"/>
    </source>
</evidence>
<protein>
    <recommendedName>
        <fullName evidence="5">WW domain-containing protein</fullName>
    </recommendedName>
</protein>
<sequence length="513" mass="58733">MSRFVTYLNQSTTIGPSTYPFHTDDHPYAMIPVLVCEPIGLLHATCPFADNSRYLCTKQSQLASLEIDLGTHASPTYLPPQWSAHVQPEGKPYFSHKGPLTTVTESWIHDAKIISEVEKWIERITLQIKNKKTELINVELYIRIDENLDCYYYVVDRQAQSLFWTENLTTEDVGLPPVASPSHLRAALEKEFWQHVDRFPAHFGGLREENLLQLLDAFSYIRIDQITSCYSTFTHPAEETNAIYDILKGCRGRTHKAEVVSTIARGWNVVLFSRFHNLYGEETPRIDSRHSIYVESEEDREVDGFRTRMMCFMTFKQSEYLRERMNTLFVDQFVYSPRVSDFVQERVREWKEQVVPSLLMLSLHISFFFIHASWMAVAISATCFSFCLMAALALIQQHDRLSSHKDPEHVIDWFHSQVLGKYKFQKVAFIFAAPGAFFTWGMLSFFGHWLFIALSGIDSTITIPLAGILGVVLLLCLLQVTTASEKAPPTPALTHPHSSSLEHEPAGRIVDIV</sequence>
<feature type="region of interest" description="Disordered" evidence="1">
    <location>
        <begin position="486"/>
        <end position="513"/>
    </location>
</feature>
<proteinExistence type="predicted"/>
<comment type="caution">
    <text evidence="3">The sequence shown here is derived from an EMBL/GenBank/DDBJ whole genome shotgun (WGS) entry which is preliminary data.</text>
</comment>
<organism evidence="3 4">
    <name type="scientific">Agaricus bisporus var. burnettii</name>
    <dbReference type="NCBI Taxonomy" id="192524"/>
    <lineage>
        <taxon>Eukaryota</taxon>
        <taxon>Fungi</taxon>
        <taxon>Dikarya</taxon>
        <taxon>Basidiomycota</taxon>
        <taxon>Agaricomycotina</taxon>
        <taxon>Agaricomycetes</taxon>
        <taxon>Agaricomycetidae</taxon>
        <taxon>Agaricales</taxon>
        <taxon>Agaricineae</taxon>
        <taxon>Agaricaceae</taxon>
        <taxon>Agaricus</taxon>
    </lineage>
</organism>
<keyword evidence="2" id="KW-0472">Membrane</keyword>
<keyword evidence="2" id="KW-0812">Transmembrane</keyword>
<evidence type="ECO:0000256" key="2">
    <source>
        <dbReference type="SAM" id="Phobius"/>
    </source>
</evidence>